<dbReference type="InterPro" id="IPR011333">
    <property type="entry name" value="SKP1/BTB/POZ_sf"/>
</dbReference>
<reference evidence="3" key="3">
    <citation type="submission" date="2016-06" db="UniProtKB">
        <authorList>
            <consortium name="WormBaseParasite"/>
        </authorList>
    </citation>
    <scope>IDENTIFICATION</scope>
</reference>
<evidence type="ECO:0000313" key="3">
    <source>
        <dbReference type="WBParaSite" id="GPLIN_000305400"/>
    </source>
</evidence>
<accession>A0A183BR18</accession>
<dbReference type="SUPFAM" id="SSF54695">
    <property type="entry name" value="POZ domain"/>
    <property type="match status" value="1"/>
</dbReference>
<protein>
    <submittedName>
        <fullName evidence="3">BTB domain-containing protein</fullName>
    </submittedName>
</protein>
<dbReference type="Proteomes" id="UP000050741">
    <property type="component" value="Unassembled WGS sequence"/>
</dbReference>
<dbReference type="Gene3D" id="3.30.710.10">
    <property type="entry name" value="Potassium Channel Kv1.1, Chain A"/>
    <property type="match status" value="1"/>
</dbReference>
<dbReference type="InterPro" id="IPR000210">
    <property type="entry name" value="BTB/POZ_dom"/>
</dbReference>
<dbReference type="Pfam" id="PF00651">
    <property type="entry name" value="BTB"/>
    <property type="match status" value="1"/>
</dbReference>
<feature type="domain" description="BTB" evidence="1">
    <location>
        <begin position="22"/>
        <end position="123"/>
    </location>
</feature>
<sequence length="155" mass="17691">MSIHITADVPFGLLEMAKSRALYVNDEELIHVNENLLMAHSARLQDLFAKNEYNVGIDPSLVAAIGGLDLVRKTFKRMISLLYPPAYMDYQPIDDESLKPVLLLAKHFRIPAAINICMDYLASDECQKPPLEKRDIARDNEFHVLKAMYERKMGQ</sequence>
<keyword evidence="2" id="KW-1185">Reference proteome</keyword>
<organism evidence="2 3">
    <name type="scientific">Globodera pallida</name>
    <name type="common">Potato cyst nematode worm</name>
    <name type="synonym">Heterodera pallida</name>
    <dbReference type="NCBI Taxonomy" id="36090"/>
    <lineage>
        <taxon>Eukaryota</taxon>
        <taxon>Metazoa</taxon>
        <taxon>Ecdysozoa</taxon>
        <taxon>Nematoda</taxon>
        <taxon>Chromadorea</taxon>
        <taxon>Rhabditida</taxon>
        <taxon>Tylenchina</taxon>
        <taxon>Tylenchomorpha</taxon>
        <taxon>Tylenchoidea</taxon>
        <taxon>Heteroderidae</taxon>
        <taxon>Heteroderinae</taxon>
        <taxon>Globodera</taxon>
    </lineage>
</organism>
<dbReference type="WBParaSite" id="GPLIN_000305400">
    <property type="protein sequence ID" value="GPLIN_000305400"/>
    <property type="gene ID" value="GPLIN_000305400"/>
</dbReference>
<reference evidence="2" key="2">
    <citation type="submission" date="2014-05" db="EMBL/GenBank/DDBJ databases">
        <title>The genome and life-stage specific transcriptomes of Globodera pallida elucidate key aspects of plant parasitism by a cyst nematode.</title>
        <authorList>
            <person name="Cotton J.A."/>
            <person name="Lilley C.J."/>
            <person name="Jones L.M."/>
            <person name="Kikuchi T."/>
            <person name="Reid A.J."/>
            <person name="Thorpe P."/>
            <person name="Tsai I.J."/>
            <person name="Beasley H."/>
            <person name="Blok V."/>
            <person name="Cock P.J.A."/>
            <person name="Van den Akker S.E."/>
            <person name="Holroyd N."/>
            <person name="Hunt M."/>
            <person name="Mantelin S."/>
            <person name="Naghra H."/>
            <person name="Pain A."/>
            <person name="Palomares-Rius J.E."/>
            <person name="Zarowiecki M."/>
            <person name="Berriman M."/>
            <person name="Jones J.T."/>
            <person name="Urwin P.E."/>
        </authorList>
    </citation>
    <scope>NUCLEOTIDE SEQUENCE [LARGE SCALE GENOMIC DNA]</scope>
    <source>
        <strain evidence="2">Lindley</strain>
    </source>
</reference>
<dbReference type="AlphaFoldDB" id="A0A183BR18"/>
<evidence type="ECO:0000313" key="2">
    <source>
        <dbReference type="Proteomes" id="UP000050741"/>
    </source>
</evidence>
<reference evidence="2" key="1">
    <citation type="submission" date="2013-12" db="EMBL/GenBank/DDBJ databases">
        <authorList>
            <person name="Aslett M."/>
        </authorList>
    </citation>
    <scope>NUCLEOTIDE SEQUENCE [LARGE SCALE GENOMIC DNA]</scope>
    <source>
        <strain evidence="2">Lindley</strain>
    </source>
</reference>
<evidence type="ECO:0000259" key="1">
    <source>
        <dbReference type="Pfam" id="PF00651"/>
    </source>
</evidence>
<name>A0A183BR18_GLOPA</name>
<proteinExistence type="predicted"/>